<reference evidence="1" key="1">
    <citation type="submission" date="2023-09" db="EMBL/GenBank/DDBJ databases">
        <title>Vallitalea sediminicola and Vallitalea maricola sp. nov., anaerobic bacteria isolated from marine sediment.</title>
        <authorList>
            <person name="Hirano S."/>
            <person name="Maeda A."/>
            <person name="Terahara T."/>
            <person name="Mori K."/>
            <person name="Hamada M."/>
            <person name="Matsumoto R."/>
            <person name="Kobayashi T."/>
        </authorList>
    </citation>
    <scope>NUCLEOTIDE SEQUENCE</scope>
    <source>
        <strain evidence="1">AN17-2</strain>
    </source>
</reference>
<accession>A0ACB5UNS5</accession>
<comment type="caution">
    <text evidence="1">The sequence shown here is derived from an EMBL/GenBank/DDBJ whole genome shotgun (WGS) entry which is preliminary data.</text>
</comment>
<protein>
    <submittedName>
        <fullName evidence="1">Uncharacterized protein</fullName>
    </submittedName>
</protein>
<keyword evidence="2" id="KW-1185">Reference proteome</keyword>
<proteinExistence type="predicted"/>
<evidence type="ECO:0000313" key="2">
    <source>
        <dbReference type="Proteomes" id="UP001374599"/>
    </source>
</evidence>
<gene>
    <name evidence="1" type="ORF">AN2V17_34100</name>
</gene>
<name>A0ACB5UNS5_9FIRM</name>
<organism evidence="1 2">
    <name type="scientific">Vallitalea maricola</name>
    <dbReference type="NCBI Taxonomy" id="3074433"/>
    <lineage>
        <taxon>Bacteria</taxon>
        <taxon>Bacillati</taxon>
        <taxon>Bacillota</taxon>
        <taxon>Clostridia</taxon>
        <taxon>Lachnospirales</taxon>
        <taxon>Vallitaleaceae</taxon>
        <taxon>Vallitalea</taxon>
    </lineage>
</organism>
<sequence>MIYLYNYLFYIILIFCYNIPNMVCPSPDEWGGPYMNTFIIVLGIILTLLKITETLINIHIKLKG</sequence>
<evidence type="ECO:0000313" key="1">
    <source>
        <dbReference type="EMBL" id="GMQ64173.1"/>
    </source>
</evidence>
<dbReference type="EMBL" id="BTPU01000061">
    <property type="protein sequence ID" value="GMQ64173.1"/>
    <property type="molecule type" value="Genomic_DNA"/>
</dbReference>
<dbReference type="Proteomes" id="UP001374599">
    <property type="component" value="Unassembled WGS sequence"/>
</dbReference>